<gene>
    <name evidence="1" type="ORF">WDJ61_11310</name>
</gene>
<dbReference type="EMBL" id="CP147404">
    <property type="protein sequence ID" value="WXB91856.1"/>
    <property type="molecule type" value="Genomic_DNA"/>
</dbReference>
<protein>
    <submittedName>
        <fullName evidence="1">Uncharacterized protein</fullName>
    </submittedName>
</protein>
<reference evidence="1 2" key="1">
    <citation type="submission" date="2024-02" db="EMBL/GenBank/DDBJ databases">
        <title>Seven novel Bacillus-like species.</title>
        <authorList>
            <person name="Liu G."/>
        </authorList>
    </citation>
    <scope>NUCLEOTIDE SEQUENCE [LARGE SCALE GENOMIC DNA]</scope>
    <source>
        <strain evidence="1 2">FJAT-52991</strain>
    </source>
</reference>
<accession>A0ABZ2N2A5</accession>
<proteinExistence type="predicted"/>
<evidence type="ECO:0000313" key="1">
    <source>
        <dbReference type="EMBL" id="WXB91856.1"/>
    </source>
</evidence>
<dbReference type="RefSeq" id="WP_338749766.1">
    <property type="nucleotide sequence ID" value="NZ_CP147404.1"/>
</dbReference>
<keyword evidence="2" id="KW-1185">Reference proteome</keyword>
<sequence length="724" mass="81741">MKRIYSFKVSLQHKQKKYYTLSANRSIQRKIEYPFKVSLVEIIDAVILPYETNQSTAVTLPAVDVTLYHLTEEIIIEGYWIEDSALHGVKNISSEHVRSLGSTLAKSLSVVMKEHDIHKNDSVNDVKLLGKDHSVFRENSIHTVEPLEDEVFNRMGAYNGHIIKDDPFASKIEARPTDMLEVSSFDRIRPIYYAENVQEDTNVGNYFIYHSSAFSESTLNKESVIESEEKNITLMWFTDKFLVTDLIEEDALSLYATEVDEMNLDASNSVVTLTTQGIQCIEHSNTSREINVLDLLSSELNDSIDIVISDLKRENSSNSKIITFGVKKIKGDESNLIVPEVNISQMDADEITSQRALIDASLLQNDIAATNSLVDVVDQGPDMMLALNIGMVSMLTNTDPTLNETENETIITFSDESITETFENAATININESQNDFINETVMNKQDIFSDTATSFDADVLMNETFTENKKEIKAGLNELDGNQQYAIAADEVKFDASQPELFRYETSIVQEFDLDGSDKVVSIDNIVDDSLVDVEKSLDTESFHFNQLLSINEINVEQIRIDEIESGSFTIADLINPNQLSSDSLIVAENIETESTFVYKVIDVAIQHSDLMYNETEFSTTITLLDDFEVSTVVSISVEETDNLSTNPIFETTVITDHAMSVESLFETEAIKLTETEWLSDIPTDLIDLDNSNEIEDIKSKKKVWLIPARANWYSKWFNKKTR</sequence>
<organism evidence="1 2">
    <name type="scientific">Bacillus kandeliae</name>
    <dbReference type="NCBI Taxonomy" id="3129297"/>
    <lineage>
        <taxon>Bacteria</taxon>
        <taxon>Bacillati</taxon>
        <taxon>Bacillota</taxon>
        <taxon>Bacilli</taxon>
        <taxon>Bacillales</taxon>
        <taxon>Bacillaceae</taxon>
        <taxon>Bacillus</taxon>
    </lineage>
</organism>
<dbReference type="Proteomes" id="UP001387364">
    <property type="component" value="Chromosome"/>
</dbReference>
<evidence type="ECO:0000313" key="2">
    <source>
        <dbReference type="Proteomes" id="UP001387364"/>
    </source>
</evidence>
<name>A0ABZ2N2A5_9BACI</name>